<dbReference type="InParanoid" id="J4GN02"/>
<dbReference type="OrthoDB" id="2815846at2759"/>
<dbReference type="RefSeq" id="XP_012179858.1">
    <property type="nucleotide sequence ID" value="XM_012324468.1"/>
</dbReference>
<evidence type="ECO:0000313" key="2">
    <source>
        <dbReference type="Proteomes" id="UP000006352"/>
    </source>
</evidence>
<sequence length="302" mass="33717">MPIPSRVQILASLYGPPPDPPRLVVRLRPPSRVLTLPPELLYNVLAECIGNYLLRCFFIPPQSWEECYCRRTENPAPTLLSVAHQWREIMFVVLRDALGVVRAEDGSLPQNAWCGLAHVLEQNFLCTRDDSAAVAVHAATFAAAAPPPALSDVLRVLLGLARLEQYFRGALRARRLRRDLPSEQLKEVCVAVGRMRCSRWLEACGLGAVRLRPALMRSAAMLHLHLFKHVLHTARKQVRLGNPNEEMMREIVETLSEELKLLTGRNGAGGTGTYDLNCAPYVNHSMLIVRLLSSLQSSHLIS</sequence>
<name>J4GN02_9APHY</name>
<accession>J4GN02</accession>
<reference evidence="1 2" key="1">
    <citation type="journal article" date="2012" name="Appl. Environ. Microbiol.">
        <title>Short-read sequencing for genomic analysis of the brown rot fungus Fibroporia radiculosa.</title>
        <authorList>
            <person name="Tang J.D."/>
            <person name="Perkins A.D."/>
            <person name="Sonstegard T.S."/>
            <person name="Schroeder S.G."/>
            <person name="Burgess S.C."/>
            <person name="Diehl S.V."/>
        </authorList>
    </citation>
    <scope>NUCLEOTIDE SEQUENCE [LARGE SCALE GENOMIC DNA]</scope>
    <source>
        <strain evidence="1 2">TFFH 294</strain>
    </source>
</reference>
<dbReference type="Proteomes" id="UP000006352">
    <property type="component" value="Unassembled WGS sequence"/>
</dbReference>
<evidence type="ECO:0000313" key="1">
    <source>
        <dbReference type="EMBL" id="CCM00575.1"/>
    </source>
</evidence>
<dbReference type="AlphaFoldDB" id="J4GN02"/>
<organism evidence="1 2">
    <name type="scientific">Fibroporia radiculosa</name>
    <dbReference type="NCBI Taxonomy" id="599839"/>
    <lineage>
        <taxon>Eukaryota</taxon>
        <taxon>Fungi</taxon>
        <taxon>Dikarya</taxon>
        <taxon>Basidiomycota</taxon>
        <taxon>Agaricomycotina</taxon>
        <taxon>Agaricomycetes</taxon>
        <taxon>Polyporales</taxon>
        <taxon>Fibroporiaceae</taxon>
        <taxon>Fibroporia</taxon>
    </lineage>
</organism>
<dbReference type="GeneID" id="24095486"/>
<protein>
    <submittedName>
        <fullName evidence="1">Uncharacterized protein</fullName>
    </submittedName>
</protein>
<proteinExistence type="predicted"/>
<dbReference type="HOGENOM" id="CLU_921452_0_0_1"/>
<dbReference type="EMBL" id="HE796991">
    <property type="protein sequence ID" value="CCM00575.1"/>
    <property type="molecule type" value="Genomic_DNA"/>
</dbReference>
<keyword evidence="2" id="KW-1185">Reference proteome</keyword>
<gene>
    <name evidence="1" type="ORF">FIBRA_02610</name>
</gene>